<dbReference type="AlphaFoldDB" id="A0A2P2BUF4"/>
<protein>
    <submittedName>
        <fullName evidence="5">N-acetylmuramoyl-L-alanine amidase</fullName>
    </submittedName>
</protein>
<feature type="compositionally biased region" description="Basic and acidic residues" evidence="2">
    <location>
        <begin position="79"/>
        <end position="89"/>
    </location>
</feature>
<dbReference type="PANTHER" id="PTHR30404:SF0">
    <property type="entry name" value="N-ACETYLMURAMOYL-L-ALANINE AMIDASE AMIC"/>
    <property type="match status" value="1"/>
</dbReference>
<dbReference type="RefSeq" id="WP_092923690.1">
    <property type="nucleotide sequence ID" value="NZ_FJTZ01000012.1"/>
</dbReference>
<name>A0A2P2BUF4_9FIRM</name>
<accession>A0A2P2BUF4</accession>
<gene>
    <name evidence="5" type="ORF">FRIFI_2437</name>
</gene>
<feature type="transmembrane region" description="Helical" evidence="3">
    <location>
        <begin position="7"/>
        <end position="25"/>
    </location>
</feature>
<reference evidence="5 6" key="1">
    <citation type="submission" date="2014-09" db="EMBL/GenBank/DDBJ databases">
        <authorList>
            <person name="Hornung B.V."/>
        </authorList>
    </citation>
    <scope>NUCLEOTIDE SEQUENCE [LARGE SCALE GENOMIC DNA]</scope>
    <source>
        <strain evidence="5 6">FRIFI</strain>
    </source>
</reference>
<proteinExistence type="predicted"/>
<dbReference type="KEGG" id="rhom:FRIFI_2437"/>
<evidence type="ECO:0000256" key="3">
    <source>
        <dbReference type="SAM" id="Phobius"/>
    </source>
</evidence>
<dbReference type="InterPro" id="IPR050695">
    <property type="entry name" value="N-acetylmuramoyl_amidase_3"/>
</dbReference>
<evidence type="ECO:0000259" key="4">
    <source>
        <dbReference type="SMART" id="SM00646"/>
    </source>
</evidence>
<dbReference type="PANTHER" id="PTHR30404">
    <property type="entry name" value="N-ACETYLMURAMOYL-L-ALANINE AMIDASE"/>
    <property type="match status" value="1"/>
</dbReference>
<organism evidence="5 6">
    <name type="scientific">Romboutsia hominis</name>
    <dbReference type="NCBI Taxonomy" id="1507512"/>
    <lineage>
        <taxon>Bacteria</taxon>
        <taxon>Bacillati</taxon>
        <taxon>Bacillota</taxon>
        <taxon>Clostridia</taxon>
        <taxon>Peptostreptococcales</taxon>
        <taxon>Peptostreptococcaceae</taxon>
        <taxon>Romboutsia</taxon>
    </lineage>
</organism>
<dbReference type="GO" id="GO:0008745">
    <property type="term" value="F:N-acetylmuramoyl-L-alanine amidase activity"/>
    <property type="evidence" value="ECO:0007669"/>
    <property type="project" value="InterPro"/>
</dbReference>
<dbReference type="InterPro" id="IPR002508">
    <property type="entry name" value="MurNAc-LAA_cat"/>
</dbReference>
<feature type="region of interest" description="Disordered" evidence="2">
    <location>
        <begin position="43"/>
        <end position="108"/>
    </location>
</feature>
<dbReference type="Pfam" id="PF01520">
    <property type="entry name" value="Amidase_3"/>
    <property type="match status" value="1"/>
</dbReference>
<evidence type="ECO:0000313" key="5">
    <source>
        <dbReference type="EMBL" id="CEI73962.1"/>
    </source>
</evidence>
<feature type="compositionally biased region" description="Basic and acidic residues" evidence="2">
    <location>
        <begin position="46"/>
        <end position="71"/>
    </location>
</feature>
<sequence length="278" mass="30904">MKKYRILVLSIMTIAIIIIFTSNPMSNLNKGTGLIGNIIKQNEQSNDEKEAKDNKVNDNSTKEKNKADQKEILICIDPGHQEKGDRRPEQVAPGSGQTKARVSSGATGVSTKKPEYILNLEASMVLKHILEGKGYNIVMTRESHNVNISNAERAQLANDKNAKMVIRIHADSISNPSKTGASILIPAKDGKYTTSIYEESSKCANLVQEKMKNDGININGIFERNDLTGFNWSKVPVILIEMGFLSNHSEDQMMSNPEYQRKLMQSVADGVEEYFLTN</sequence>
<keyword evidence="1" id="KW-0378">Hydrolase</keyword>
<evidence type="ECO:0000256" key="1">
    <source>
        <dbReference type="ARBA" id="ARBA00022801"/>
    </source>
</evidence>
<feature type="domain" description="MurNAc-LAA" evidence="4">
    <location>
        <begin position="154"/>
        <end position="272"/>
    </location>
</feature>
<keyword evidence="3" id="KW-0472">Membrane</keyword>
<keyword evidence="6" id="KW-1185">Reference proteome</keyword>
<evidence type="ECO:0000256" key="2">
    <source>
        <dbReference type="SAM" id="MobiDB-lite"/>
    </source>
</evidence>
<dbReference type="EMBL" id="LN650648">
    <property type="protein sequence ID" value="CEI73962.1"/>
    <property type="molecule type" value="Genomic_DNA"/>
</dbReference>
<dbReference type="Proteomes" id="UP000245695">
    <property type="component" value="Chromosome 1"/>
</dbReference>
<dbReference type="Gene3D" id="3.40.630.40">
    <property type="entry name" value="Zn-dependent exopeptidases"/>
    <property type="match status" value="1"/>
</dbReference>
<evidence type="ECO:0000313" key="6">
    <source>
        <dbReference type="Proteomes" id="UP000245695"/>
    </source>
</evidence>
<dbReference type="SMART" id="SM00646">
    <property type="entry name" value="Ami_3"/>
    <property type="match status" value="1"/>
</dbReference>
<dbReference type="CDD" id="cd02696">
    <property type="entry name" value="MurNAc-LAA"/>
    <property type="match status" value="1"/>
</dbReference>
<feature type="compositionally biased region" description="Polar residues" evidence="2">
    <location>
        <begin position="95"/>
        <end position="108"/>
    </location>
</feature>
<keyword evidence="3" id="KW-1133">Transmembrane helix</keyword>
<dbReference type="SUPFAM" id="SSF53187">
    <property type="entry name" value="Zn-dependent exopeptidases"/>
    <property type="match status" value="1"/>
</dbReference>
<dbReference type="GO" id="GO:0030288">
    <property type="term" value="C:outer membrane-bounded periplasmic space"/>
    <property type="evidence" value="ECO:0007669"/>
    <property type="project" value="TreeGrafter"/>
</dbReference>
<keyword evidence="3" id="KW-0812">Transmembrane</keyword>
<dbReference type="GO" id="GO:0009253">
    <property type="term" value="P:peptidoglycan catabolic process"/>
    <property type="evidence" value="ECO:0007669"/>
    <property type="project" value="InterPro"/>
</dbReference>